<name>A0A1N7ME12_9BACT</name>
<dbReference type="Proteomes" id="UP000186026">
    <property type="component" value="Unassembled WGS sequence"/>
</dbReference>
<evidence type="ECO:0000313" key="1">
    <source>
        <dbReference type="EMBL" id="SIS84260.1"/>
    </source>
</evidence>
<dbReference type="OrthoDB" id="1099396at2"/>
<dbReference type="RefSeq" id="WP_084565874.1">
    <property type="nucleotide sequence ID" value="NZ_FTOP01000006.1"/>
</dbReference>
<organism evidence="1 2">
    <name type="scientific">Belliella pelovolcani</name>
    <dbReference type="NCBI Taxonomy" id="529505"/>
    <lineage>
        <taxon>Bacteria</taxon>
        <taxon>Pseudomonadati</taxon>
        <taxon>Bacteroidota</taxon>
        <taxon>Cytophagia</taxon>
        <taxon>Cytophagales</taxon>
        <taxon>Cyclobacteriaceae</taxon>
        <taxon>Belliella</taxon>
    </lineage>
</organism>
<dbReference type="Gene3D" id="3.90.175.10">
    <property type="entry name" value="Diphtheria Toxin, domain 1"/>
    <property type="match status" value="1"/>
</dbReference>
<dbReference type="SUPFAM" id="SSF56399">
    <property type="entry name" value="ADP-ribosylation"/>
    <property type="match status" value="1"/>
</dbReference>
<accession>A0A1N7ME12</accession>
<evidence type="ECO:0000313" key="2">
    <source>
        <dbReference type="Proteomes" id="UP000186026"/>
    </source>
</evidence>
<keyword evidence="2" id="KW-1185">Reference proteome</keyword>
<dbReference type="EMBL" id="FTOP01000006">
    <property type="protein sequence ID" value="SIS84260.1"/>
    <property type="molecule type" value="Genomic_DNA"/>
</dbReference>
<dbReference type="AlphaFoldDB" id="A0A1N7ME12"/>
<reference evidence="2" key="1">
    <citation type="submission" date="2017-01" db="EMBL/GenBank/DDBJ databases">
        <authorList>
            <person name="Varghese N."/>
            <person name="Submissions S."/>
        </authorList>
    </citation>
    <scope>NUCLEOTIDE SEQUENCE [LARGE SCALE GENOMIC DNA]</scope>
    <source>
        <strain evidence="2">DSM 46698</strain>
    </source>
</reference>
<proteinExistence type="predicted"/>
<dbReference type="STRING" id="529505.SAMN05421761_1061"/>
<protein>
    <submittedName>
        <fullName evidence="1">Uncharacterized protein</fullName>
    </submittedName>
</protein>
<gene>
    <name evidence="1" type="ORF">SAMN05421761_1061</name>
</gene>
<sequence length="103" mass="11516">MLNIVGYHGTSADSAASIIKEGFKNSEGENEWIGKGTYFFIRGISSTPSNQALEWAIAEAWDNTSKINTYKRFAVIKSEIEVEEEHLLDLTTEDGVNILNYII</sequence>